<organism evidence="7 8">
    <name type="scientific">Allohahella marinimesophila</name>
    <dbReference type="NCBI Taxonomy" id="1054972"/>
    <lineage>
        <taxon>Bacteria</taxon>
        <taxon>Pseudomonadati</taxon>
        <taxon>Pseudomonadota</taxon>
        <taxon>Gammaproteobacteria</taxon>
        <taxon>Oceanospirillales</taxon>
        <taxon>Hahellaceae</taxon>
        <taxon>Allohahella</taxon>
    </lineage>
</organism>
<dbReference type="Gene3D" id="3.10.100.10">
    <property type="entry name" value="Mannose-Binding Protein A, subunit A"/>
    <property type="match status" value="1"/>
</dbReference>
<dbReference type="PROSITE" id="PS50007">
    <property type="entry name" value="PIPLC_X_DOMAIN"/>
    <property type="match status" value="1"/>
</dbReference>
<dbReference type="SUPFAM" id="SSF56436">
    <property type="entry name" value="C-type lectin-like"/>
    <property type="match status" value="1"/>
</dbReference>
<dbReference type="PANTHER" id="PTHR35518">
    <property type="entry name" value="MAINTENANCE OF TELOMOERE CAPPING"/>
    <property type="match status" value="1"/>
</dbReference>
<keyword evidence="4" id="KW-0472">Membrane</keyword>
<protein>
    <recommendedName>
        <fullName evidence="6">C-type lectin domain-containing protein</fullName>
    </recommendedName>
</protein>
<dbReference type="Gene3D" id="2.80.10.50">
    <property type="match status" value="2"/>
</dbReference>
<dbReference type="SUPFAM" id="SSF51695">
    <property type="entry name" value="PLC-like phosphodiesterases"/>
    <property type="match status" value="1"/>
</dbReference>
<dbReference type="InterPro" id="IPR016187">
    <property type="entry name" value="CTDL_fold"/>
</dbReference>
<reference evidence="8" key="1">
    <citation type="journal article" date="2019" name="Int. J. Syst. Evol. Microbiol.">
        <title>The Global Catalogue of Microorganisms (GCM) 10K type strain sequencing project: providing services to taxonomists for standard genome sequencing and annotation.</title>
        <authorList>
            <consortium name="The Broad Institute Genomics Platform"/>
            <consortium name="The Broad Institute Genome Sequencing Center for Infectious Disease"/>
            <person name="Wu L."/>
            <person name="Ma J."/>
        </authorList>
    </citation>
    <scope>NUCLEOTIDE SEQUENCE [LARGE SCALE GENOMIC DNA]</scope>
    <source>
        <strain evidence="8">JCM 17555</strain>
    </source>
</reference>
<evidence type="ECO:0000256" key="1">
    <source>
        <dbReference type="ARBA" id="ARBA00004370"/>
    </source>
</evidence>
<dbReference type="RefSeq" id="WP_344802020.1">
    <property type="nucleotide sequence ID" value="NZ_BAABBO010000001.1"/>
</dbReference>
<dbReference type="InterPro" id="IPR016186">
    <property type="entry name" value="C-type_lectin-like/link_sf"/>
</dbReference>
<accession>A0ABP7NEM1</accession>
<gene>
    <name evidence="7" type="ORF">GCM10022278_00090</name>
</gene>
<evidence type="ECO:0000256" key="5">
    <source>
        <dbReference type="SAM" id="SignalP"/>
    </source>
</evidence>
<keyword evidence="2" id="KW-0812">Transmembrane</keyword>
<dbReference type="InterPro" id="IPR035992">
    <property type="entry name" value="Ricin_B-like_lectins"/>
</dbReference>
<evidence type="ECO:0000313" key="8">
    <source>
        <dbReference type="Proteomes" id="UP001501337"/>
    </source>
</evidence>
<dbReference type="PROSITE" id="PS50231">
    <property type="entry name" value="RICIN_B_LECTIN"/>
    <property type="match status" value="1"/>
</dbReference>
<dbReference type="Gene3D" id="3.20.20.190">
    <property type="entry name" value="Phosphatidylinositol (PI) phosphodiesterase"/>
    <property type="match status" value="1"/>
</dbReference>
<evidence type="ECO:0000256" key="4">
    <source>
        <dbReference type="ARBA" id="ARBA00023136"/>
    </source>
</evidence>
<dbReference type="EMBL" id="BAABBO010000001">
    <property type="protein sequence ID" value="GAA3944907.1"/>
    <property type="molecule type" value="Genomic_DNA"/>
</dbReference>
<comment type="subcellular location">
    <subcellularLocation>
        <location evidence="1">Membrane</location>
    </subcellularLocation>
</comment>
<feature type="chain" id="PRO_5046101958" description="C-type lectin domain-containing protein" evidence="5">
    <location>
        <begin position="23"/>
        <end position="557"/>
    </location>
</feature>
<dbReference type="PANTHER" id="PTHR35518:SF2">
    <property type="entry name" value="MAINTENANCE OF TELOMERE CAPPING PROTEIN 6"/>
    <property type="match status" value="1"/>
</dbReference>
<evidence type="ECO:0000256" key="3">
    <source>
        <dbReference type="ARBA" id="ARBA00022989"/>
    </source>
</evidence>
<dbReference type="InterPro" id="IPR051008">
    <property type="entry name" value="Telomere_Capping_Maintenance"/>
</dbReference>
<name>A0ABP7NEM1_9GAMM</name>
<keyword evidence="3" id="KW-1133">Transmembrane helix</keyword>
<dbReference type="InterPro" id="IPR000772">
    <property type="entry name" value="Ricin_B_lectin"/>
</dbReference>
<feature type="domain" description="C-type lectin" evidence="6">
    <location>
        <begin position="284"/>
        <end position="340"/>
    </location>
</feature>
<dbReference type="Proteomes" id="UP001501337">
    <property type="component" value="Unassembled WGS sequence"/>
</dbReference>
<dbReference type="SUPFAM" id="SSF50370">
    <property type="entry name" value="Ricin B-like lectins"/>
    <property type="match status" value="1"/>
</dbReference>
<dbReference type="SMART" id="SM00458">
    <property type="entry name" value="RICIN"/>
    <property type="match status" value="1"/>
</dbReference>
<sequence>MNKDIFKALVVTIILLSPLAQAESLDQYRQGWAYQALRHQYFIDMGEPVGKISFPYTHNSYNSQAYQNLGSYHDPNHIHSLVDQLDMGIRALELDVHWTSTTSGKALLLCHGQSNHTGCSPFDRRFEDGIKEVATWLKQPGNAQEVLILYIEEHSDGHYDEIIAQMERHLGGLIFKPSACSSLPMDMSKADVLNAGKQVLIIGGNCATTQWSTFAYQGNWATDNDTFQAYPACSTANYSQTFVLNNQVRIYEDLTNLSSWFGDPSQPITPEWMAEAQRCALGVIGLDQLSIGDARMEASIWSWSPGEPNNWENNEHCAEHWANGRFNDADCNVELRYACQDNSTGEWTITQQAGPWSYGNTQCRNELGGNHEFQTPKNGYINEMLKSAKQALQLESVWVNYSDRAAEGQWRTGDYPTIARPDPDAAVVWRKLRNDKGKCLDLAGRNTGNGTEVHQWSCHGADSQLWWQDEAGLIRSKMNQNKCIDVSGAGTSQGARVHLWDCHGGANQVWLRGASNSWRISNATNMALDIKDPFWGDGMRAHLWEFHGGKSQRWSWD</sequence>
<dbReference type="PROSITE" id="PS50041">
    <property type="entry name" value="C_TYPE_LECTIN_2"/>
    <property type="match status" value="1"/>
</dbReference>
<evidence type="ECO:0000256" key="2">
    <source>
        <dbReference type="ARBA" id="ARBA00022692"/>
    </source>
</evidence>
<dbReference type="InterPro" id="IPR017946">
    <property type="entry name" value="PLC-like_Pdiesterase_TIM-brl"/>
</dbReference>
<feature type="signal peptide" evidence="5">
    <location>
        <begin position="1"/>
        <end position="22"/>
    </location>
</feature>
<evidence type="ECO:0000313" key="7">
    <source>
        <dbReference type="EMBL" id="GAA3944907.1"/>
    </source>
</evidence>
<keyword evidence="5" id="KW-0732">Signal</keyword>
<evidence type="ECO:0000259" key="6">
    <source>
        <dbReference type="PROSITE" id="PS50041"/>
    </source>
</evidence>
<proteinExistence type="predicted"/>
<keyword evidence="8" id="KW-1185">Reference proteome</keyword>
<dbReference type="CDD" id="cd00161">
    <property type="entry name" value="beta-trefoil_Ricin-like"/>
    <property type="match status" value="1"/>
</dbReference>
<dbReference type="InterPro" id="IPR001304">
    <property type="entry name" value="C-type_lectin-like"/>
</dbReference>
<comment type="caution">
    <text evidence="7">The sequence shown here is derived from an EMBL/GenBank/DDBJ whole genome shotgun (WGS) entry which is preliminary data.</text>
</comment>
<dbReference type="Pfam" id="PF00652">
    <property type="entry name" value="Ricin_B_lectin"/>
    <property type="match status" value="1"/>
</dbReference>